<proteinExistence type="predicted"/>
<dbReference type="PROSITE" id="PS50043">
    <property type="entry name" value="HTH_LUXR_2"/>
    <property type="match status" value="1"/>
</dbReference>
<dbReference type="InterPro" id="IPR001789">
    <property type="entry name" value="Sig_transdc_resp-reg_receiver"/>
</dbReference>
<dbReference type="InterPro" id="IPR036388">
    <property type="entry name" value="WH-like_DNA-bd_sf"/>
</dbReference>
<dbReference type="EMBL" id="BAAADD010000005">
    <property type="protein sequence ID" value="GAA0572972.1"/>
    <property type="molecule type" value="Genomic_DNA"/>
</dbReference>
<keyword evidence="2" id="KW-0238">DNA-binding</keyword>
<dbReference type="Pfam" id="PF00196">
    <property type="entry name" value="GerE"/>
    <property type="match status" value="1"/>
</dbReference>
<protein>
    <submittedName>
        <fullName evidence="7">Response regulator transcription factor</fullName>
    </submittedName>
</protein>
<comment type="caution">
    <text evidence="7">The sequence shown here is derived from an EMBL/GenBank/DDBJ whole genome shotgun (WGS) entry which is preliminary data.</text>
</comment>
<keyword evidence="4" id="KW-0597">Phosphoprotein</keyword>
<dbReference type="Proteomes" id="UP001499951">
    <property type="component" value="Unassembled WGS sequence"/>
</dbReference>
<evidence type="ECO:0000256" key="3">
    <source>
        <dbReference type="ARBA" id="ARBA00023163"/>
    </source>
</evidence>
<dbReference type="SUPFAM" id="SSF52172">
    <property type="entry name" value="CheY-like"/>
    <property type="match status" value="1"/>
</dbReference>
<dbReference type="PANTHER" id="PTHR44688">
    <property type="entry name" value="DNA-BINDING TRANSCRIPTIONAL ACTIVATOR DEVR_DOSR"/>
    <property type="match status" value="1"/>
</dbReference>
<dbReference type="SMART" id="SM00421">
    <property type="entry name" value="HTH_LUXR"/>
    <property type="match status" value="1"/>
</dbReference>
<dbReference type="PROSITE" id="PS50110">
    <property type="entry name" value="RESPONSE_REGULATORY"/>
    <property type="match status" value="1"/>
</dbReference>
<feature type="domain" description="HTH luxR-type" evidence="5">
    <location>
        <begin position="149"/>
        <end position="214"/>
    </location>
</feature>
<keyword evidence="3" id="KW-0804">Transcription</keyword>
<dbReference type="InterPro" id="IPR000792">
    <property type="entry name" value="Tscrpt_reg_LuxR_C"/>
</dbReference>
<evidence type="ECO:0000313" key="7">
    <source>
        <dbReference type="EMBL" id="GAA0572972.1"/>
    </source>
</evidence>
<dbReference type="PROSITE" id="PS00622">
    <property type="entry name" value="HTH_LUXR_1"/>
    <property type="match status" value="1"/>
</dbReference>
<gene>
    <name evidence="7" type="ORF">GCM10008942_22110</name>
</gene>
<reference evidence="8" key="1">
    <citation type="journal article" date="2019" name="Int. J. Syst. Evol. Microbiol.">
        <title>The Global Catalogue of Microorganisms (GCM) 10K type strain sequencing project: providing services to taxonomists for standard genome sequencing and annotation.</title>
        <authorList>
            <consortium name="The Broad Institute Genomics Platform"/>
            <consortium name="The Broad Institute Genome Sequencing Center for Infectious Disease"/>
            <person name="Wu L."/>
            <person name="Ma J."/>
        </authorList>
    </citation>
    <scope>NUCLEOTIDE SEQUENCE [LARGE SCALE GENOMIC DNA]</scope>
    <source>
        <strain evidence="8">JCM 15089</strain>
    </source>
</reference>
<dbReference type="Pfam" id="PF00072">
    <property type="entry name" value="Response_reg"/>
    <property type="match status" value="1"/>
</dbReference>
<evidence type="ECO:0000259" key="6">
    <source>
        <dbReference type="PROSITE" id="PS50110"/>
    </source>
</evidence>
<dbReference type="PANTHER" id="PTHR44688:SF16">
    <property type="entry name" value="DNA-BINDING TRANSCRIPTIONAL ACTIVATOR DEVR_DOSR"/>
    <property type="match status" value="1"/>
</dbReference>
<accession>A0ABP3PV36</accession>
<dbReference type="Gene3D" id="3.40.50.2300">
    <property type="match status" value="1"/>
</dbReference>
<sequence>MMHGTFASTAAKAVDQAALVLVVDDDAEIRASLQDLFASVSLDCAVFASTSELLAAPLPDRPCCLVLDLRLPGASGLDLQSRLAAMGEHIPIVFITGHADVPTSVRAMKAGAADFLSKPFRNQELLDAVNNALKQDGVRRQQASIVSGIRGLAEQLTPRERDVLRGVARGLLNKQIAHELGIAEITVKMHRSSAGRKLKAKSVADMLRKIELLELGETPGRN</sequence>
<dbReference type="SMART" id="SM00448">
    <property type="entry name" value="REC"/>
    <property type="match status" value="1"/>
</dbReference>
<feature type="domain" description="Response regulatory" evidence="6">
    <location>
        <begin position="19"/>
        <end position="133"/>
    </location>
</feature>
<feature type="modified residue" description="4-aspartylphosphate" evidence="4">
    <location>
        <position position="68"/>
    </location>
</feature>
<organism evidence="7 8">
    <name type="scientific">Rhizomicrobium electricum</name>
    <dbReference type="NCBI Taxonomy" id="480070"/>
    <lineage>
        <taxon>Bacteria</taxon>
        <taxon>Pseudomonadati</taxon>
        <taxon>Pseudomonadota</taxon>
        <taxon>Alphaproteobacteria</taxon>
        <taxon>Micropepsales</taxon>
        <taxon>Micropepsaceae</taxon>
        <taxon>Rhizomicrobium</taxon>
    </lineage>
</organism>
<dbReference type="InterPro" id="IPR011006">
    <property type="entry name" value="CheY-like_superfamily"/>
</dbReference>
<dbReference type="PRINTS" id="PR00038">
    <property type="entry name" value="HTHLUXR"/>
</dbReference>
<evidence type="ECO:0000256" key="1">
    <source>
        <dbReference type="ARBA" id="ARBA00023015"/>
    </source>
</evidence>
<dbReference type="Gene3D" id="1.10.10.10">
    <property type="entry name" value="Winged helix-like DNA-binding domain superfamily/Winged helix DNA-binding domain"/>
    <property type="match status" value="1"/>
</dbReference>
<keyword evidence="1" id="KW-0805">Transcription regulation</keyword>
<evidence type="ECO:0000256" key="4">
    <source>
        <dbReference type="PROSITE-ProRule" id="PRU00169"/>
    </source>
</evidence>
<evidence type="ECO:0000313" key="8">
    <source>
        <dbReference type="Proteomes" id="UP001499951"/>
    </source>
</evidence>
<evidence type="ECO:0000259" key="5">
    <source>
        <dbReference type="PROSITE" id="PS50043"/>
    </source>
</evidence>
<name>A0ABP3PV36_9PROT</name>
<keyword evidence="8" id="KW-1185">Reference proteome</keyword>
<evidence type="ECO:0000256" key="2">
    <source>
        <dbReference type="ARBA" id="ARBA00023125"/>
    </source>
</evidence>
<dbReference type="CDD" id="cd17537">
    <property type="entry name" value="REC_FixJ"/>
    <property type="match status" value="1"/>
</dbReference>
<dbReference type="CDD" id="cd06170">
    <property type="entry name" value="LuxR_C_like"/>
    <property type="match status" value="1"/>
</dbReference>